<sequence>TAATTNGDGLATQLASMTAERDAVTARLAEVIRVQKRSARDIFLLQTRINVQRELLQQRCREKAAESSGSGSVASYTATKAVLERGRKRLEALETFSGA</sequence>
<evidence type="ECO:0000313" key="1">
    <source>
        <dbReference type="EMBL" id="CUG94189.1"/>
    </source>
</evidence>
<protein>
    <submittedName>
        <fullName evidence="1">Uncharacterized protein</fullName>
    </submittedName>
</protein>
<proteinExistence type="predicted"/>
<evidence type="ECO:0000313" key="2">
    <source>
        <dbReference type="Proteomes" id="UP000051952"/>
    </source>
</evidence>
<feature type="non-terminal residue" evidence="1">
    <location>
        <position position="1"/>
    </location>
</feature>
<name>A0A0S4JVC7_BODSA</name>
<organism evidence="1 2">
    <name type="scientific">Bodo saltans</name>
    <name type="common">Flagellated protozoan</name>
    <dbReference type="NCBI Taxonomy" id="75058"/>
    <lineage>
        <taxon>Eukaryota</taxon>
        <taxon>Discoba</taxon>
        <taxon>Euglenozoa</taxon>
        <taxon>Kinetoplastea</taxon>
        <taxon>Metakinetoplastina</taxon>
        <taxon>Eubodonida</taxon>
        <taxon>Bodonidae</taxon>
        <taxon>Bodo</taxon>
    </lineage>
</organism>
<dbReference type="VEuPathDB" id="TriTrypDB:BSAL_46940"/>
<gene>
    <name evidence="1" type="ORF">BSAL_46940</name>
</gene>
<reference evidence="2" key="1">
    <citation type="submission" date="2015-09" db="EMBL/GenBank/DDBJ databases">
        <authorList>
            <consortium name="Pathogen Informatics"/>
        </authorList>
    </citation>
    <scope>NUCLEOTIDE SEQUENCE [LARGE SCALE GENOMIC DNA]</scope>
    <source>
        <strain evidence="2">Lake Konstanz</strain>
    </source>
</reference>
<keyword evidence="2" id="KW-1185">Reference proteome</keyword>
<dbReference type="AlphaFoldDB" id="A0A0S4JVC7"/>
<dbReference type="Proteomes" id="UP000051952">
    <property type="component" value="Unassembled WGS sequence"/>
</dbReference>
<dbReference type="EMBL" id="CYKH01002224">
    <property type="protein sequence ID" value="CUG94189.1"/>
    <property type="molecule type" value="Genomic_DNA"/>
</dbReference>
<accession>A0A0S4JVC7</accession>